<dbReference type="Proteomes" id="UP001497457">
    <property type="component" value="Chromosome 28b"/>
</dbReference>
<gene>
    <name evidence="2" type="ORF">URODEC1_LOCUS70655</name>
</gene>
<evidence type="ECO:0000313" key="3">
    <source>
        <dbReference type="Proteomes" id="UP001497457"/>
    </source>
</evidence>
<dbReference type="InterPro" id="IPR001810">
    <property type="entry name" value="F-box_dom"/>
</dbReference>
<keyword evidence="3" id="KW-1185">Reference proteome</keyword>
<dbReference type="Pfam" id="PF03478">
    <property type="entry name" value="Beta-prop_KIB1-4"/>
    <property type="match status" value="1"/>
</dbReference>
<dbReference type="PANTHER" id="PTHR33110">
    <property type="entry name" value="F-BOX/KELCH-REPEAT PROTEIN-RELATED"/>
    <property type="match status" value="1"/>
</dbReference>
<dbReference type="InterPro" id="IPR005174">
    <property type="entry name" value="KIB1-4_b-propeller"/>
</dbReference>
<evidence type="ECO:0000259" key="1">
    <source>
        <dbReference type="SMART" id="SM00256"/>
    </source>
</evidence>
<dbReference type="SMART" id="SM00256">
    <property type="entry name" value="FBOX"/>
    <property type="match status" value="1"/>
</dbReference>
<dbReference type="SUPFAM" id="SSF81383">
    <property type="entry name" value="F-box domain"/>
    <property type="match status" value="1"/>
</dbReference>
<protein>
    <recommendedName>
        <fullName evidence="1">F-box domain-containing protein</fullName>
    </recommendedName>
</protein>
<accession>A0ABC9C106</accession>
<proteinExistence type="predicted"/>
<feature type="domain" description="F-box" evidence="1">
    <location>
        <begin position="12"/>
        <end position="53"/>
    </location>
</feature>
<dbReference type="Gene3D" id="1.20.1280.50">
    <property type="match status" value="1"/>
</dbReference>
<dbReference type="PANTHER" id="PTHR33110:SF143">
    <property type="entry name" value="F-BOX DOMAIN CONTAINING PROTEIN, EXPRESSED"/>
    <property type="match status" value="1"/>
</dbReference>
<reference evidence="2" key="1">
    <citation type="submission" date="2024-10" db="EMBL/GenBank/DDBJ databases">
        <authorList>
            <person name="Ryan C."/>
        </authorList>
    </citation>
    <scope>NUCLEOTIDE SEQUENCE [LARGE SCALE GENOMIC DNA]</scope>
</reference>
<evidence type="ECO:0000313" key="2">
    <source>
        <dbReference type="EMBL" id="CAL5011948.1"/>
    </source>
</evidence>
<dbReference type="EMBL" id="OZ075138">
    <property type="protein sequence ID" value="CAL5011948.1"/>
    <property type="molecule type" value="Genomic_DNA"/>
</dbReference>
<sequence length="342" mass="38523">MKMVVPASWEDLPADLIGLVLLRLPSLADRVRLRAACRPWRAAAKQMKPSLPLPLPWLAFRDGSIVDLDGAPVRCAPILRDGVFRYLAVDNFAFLIHDDGACSLMNPLSGLTLPLPKIAPVVCRAIDRYYFYQQSQLRTTHDKVILSSPFDSTLDPLLTSIILEGNDVVISACKNHDAVNISMCPESSQLPPTRHAKDISFLNGKLYALTEYEGLWSIKLDANLLSEPKSSLRFHQCIPKDPTQHEIHWCPDPNQQQPWDPSDLPPGYIVVRYLAESNGRLLMIRRWMAFPRKARLGTQERTSRFEVFEADLSTVPGQWVKVDNLDGQAIFLRAVPTHSFYG</sequence>
<organism evidence="2 3">
    <name type="scientific">Urochloa decumbens</name>
    <dbReference type="NCBI Taxonomy" id="240449"/>
    <lineage>
        <taxon>Eukaryota</taxon>
        <taxon>Viridiplantae</taxon>
        <taxon>Streptophyta</taxon>
        <taxon>Embryophyta</taxon>
        <taxon>Tracheophyta</taxon>
        <taxon>Spermatophyta</taxon>
        <taxon>Magnoliopsida</taxon>
        <taxon>Liliopsida</taxon>
        <taxon>Poales</taxon>
        <taxon>Poaceae</taxon>
        <taxon>PACMAD clade</taxon>
        <taxon>Panicoideae</taxon>
        <taxon>Panicodae</taxon>
        <taxon>Paniceae</taxon>
        <taxon>Melinidinae</taxon>
        <taxon>Urochloa</taxon>
    </lineage>
</organism>
<name>A0ABC9C106_9POAL</name>
<dbReference type="AlphaFoldDB" id="A0ABC9C106"/>
<dbReference type="InterPro" id="IPR036047">
    <property type="entry name" value="F-box-like_dom_sf"/>
</dbReference>